<dbReference type="AlphaFoldDB" id="A0A1M4YA84"/>
<dbReference type="STRING" id="1121881.SAMN02745225_02286"/>
<keyword evidence="2" id="KW-1185">Reference proteome</keyword>
<sequence>MLHFKIETAFANFRIRALLIAYKPDWSLLGTLTPVTTQLSSALGS</sequence>
<organism evidence="1 2">
    <name type="scientific">Ferrithrix thermotolerans DSM 19514</name>
    <dbReference type="NCBI Taxonomy" id="1121881"/>
    <lineage>
        <taxon>Bacteria</taxon>
        <taxon>Bacillati</taxon>
        <taxon>Actinomycetota</taxon>
        <taxon>Acidimicrobiia</taxon>
        <taxon>Acidimicrobiales</taxon>
        <taxon>Acidimicrobiaceae</taxon>
        <taxon>Ferrithrix</taxon>
    </lineage>
</organism>
<dbReference type="EMBL" id="FQUL01000059">
    <property type="protein sequence ID" value="SHF02538.1"/>
    <property type="molecule type" value="Genomic_DNA"/>
</dbReference>
<name>A0A1M4YA84_9ACTN</name>
<gene>
    <name evidence="1" type="ORF">SAMN02745225_02286</name>
</gene>
<reference evidence="2" key="1">
    <citation type="submission" date="2016-11" db="EMBL/GenBank/DDBJ databases">
        <authorList>
            <person name="Varghese N."/>
            <person name="Submissions S."/>
        </authorList>
    </citation>
    <scope>NUCLEOTIDE SEQUENCE [LARGE SCALE GENOMIC DNA]</scope>
    <source>
        <strain evidence="2">DSM 19514</strain>
    </source>
</reference>
<accession>A0A1M4YA84</accession>
<dbReference type="Proteomes" id="UP000184295">
    <property type="component" value="Unassembled WGS sequence"/>
</dbReference>
<evidence type="ECO:0000313" key="2">
    <source>
        <dbReference type="Proteomes" id="UP000184295"/>
    </source>
</evidence>
<evidence type="ECO:0000313" key="1">
    <source>
        <dbReference type="EMBL" id="SHF02538.1"/>
    </source>
</evidence>
<proteinExistence type="predicted"/>
<protein>
    <submittedName>
        <fullName evidence="1">Uncharacterized protein</fullName>
    </submittedName>
</protein>